<dbReference type="EC" id="5.2.1.8" evidence="3"/>
<comment type="similarity">
    <text evidence="2">Belongs to the PpiC/parvulin rotamase family.</text>
</comment>
<dbReference type="Pfam" id="PF00639">
    <property type="entry name" value="Rotamase"/>
    <property type="match status" value="1"/>
</dbReference>
<dbReference type="Proteomes" id="UP000005317">
    <property type="component" value="Unassembled WGS sequence"/>
</dbReference>
<proteinExistence type="inferred from homology"/>
<name>A0A656HJ29_THINJ</name>
<dbReference type="InterPro" id="IPR027304">
    <property type="entry name" value="Trigger_fact/SurA_dom_sf"/>
</dbReference>
<protein>
    <recommendedName>
        <fullName evidence="3">peptidylprolyl isomerase</fullName>
        <ecNumber evidence="3">5.2.1.8</ecNumber>
    </recommendedName>
</protein>
<feature type="domain" description="PpiC" evidence="8">
    <location>
        <begin position="123"/>
        <end position="205"/>
    </location>
</feature>
<sequence>MSNIVKIDDEVISMDKLINNLKLMGRFDGLVEEIVRAKLLVHAAKRKGIGVSPEDVQERSEQFRRVLGLHRAKDTMNYLDALGVTLDDLEEYLTDQLYQERMLSEITSEEAVDGYFKLHSPRFDSVEVSHIVLDTEAKAREIVSILEDDPEAFSELAMENSIAETSKNAGKIGKILRGSLSGEIESKLFNAEENAVVGPFASSNGSRYEVFHIDSVAPATLDDETRSEIKSILKESWMSERAKEHQIRAA</sequence>
<gene>
    <name evidence="9" type="ORF">Thini_2702</name>
</gene>
<dbReference type="InterPro" id="IPR000297">
    <property type="entry name" value="PPIase_PpiC"/>
</dbReference>
<evidence type="ECO:0000256" key="6">
    <source>
        <dbReference type="ARBA" id="ARBA00023235"/>
    </source>
</evidence>
<evidence type="ECO:0000313" key="10">
    <source>
        <dbReference type="Proteomes" id="UP000005317"/>
    </source>
</evidence>
<dbReference type="InterPro" id="IPR050245">
    <property type="entry name" value="PrsA_foldase"/>
</dbReference>
<evidence type="ECO:0000256" key="4">
    <source>
        <dbReference type="ARBA" id="ARBA00022729"/>
    </source>
</evidence>
<dbReference type="OrthoDB" id="9769613at2"/>
<dbReference type="EMBL" id="JH651384">
    <property type="protein sequence ID" value="EIJ35239.1"/>
    <property type="molecule type" value="Genomic_DNA"/>
</dbReference>
<dbReference type="GO" id="GO:0003755">
    <property type="term" value="F:peptidyl-prolyl cis-trans isomerase activity"/>
    <property type="evidence" value="ECO:0007669"/>
    <property type="project" value="UniProtKB-KW"/>
</dbReference>
<accession>A0A656HJ29</accession>
<dbReference type="SUPFAM" id="SSF109998">
    <property type="entry name" value="Triger factor/SurA peptide-binding domain-like"/>
    <property type="match status" value="1"/>
</dbReference>
<dbReference type="Gene3D" id="3.10.50.40">
    <property type="match status" value="1"/>
</dbReference>
<dbReference type="PROSITE" id="PS50198">
    <property type="entry name" value="PPIC_PPIASE_2"/>
    <property type="match status" value="1"/>
</dbReference>
<reference evidence="10" key="1">
    <citation type="journal article" date="2011" name="Stand. Genomic Sci.">
        <title>Genome sequence of the filamentous, gliding Thiothrix nivea neotype strain (JP2(T)).</title>
        <authorList>
            <person name="Lapidus A."/>
            <person name="Nolan M."/>
            <person name="Lucas S."/>
            <person name="Glavina Del Rio T."/>
            <person name="Tice H."/>
            <person name="Cheng J.F."/>
            <person name="Tapia R."/>
            <person name="Han C."/>
            <person name="Goodwin L."/>
            <person name="Pitluck S."/>
            <person name="Liolios K."/>
            <person name="Pagani I."/>
            <person name="Ivanova N."/>
            <person name="Huntemann M."/>
            <person name="Mavromatis K."/>
            <person name="Mikhailova N."/>
            <person name="Pati A."/>
            <person name="Chen A."/>
            <person name="Palaniappan K."/>
            <person name="Land M."/>
            <person name="Brambilla E.M."/>
            <person name="Rohde M."/>
            <person name="Abt B."/>
            <person name="Verbarg S."/>
            <person name="Goker M."/>
            <person name="Bristow J."/>
            <person name="Eisen J.A."/>
            <person name="Markowitz V."/>
            <person name="Hugenholtz P."/>
            <person name="Kyrpides N.C."/>
            <person name="Klenk H.P."/>
            <person name="Woyke T."/>
        </authorList>
    </citation>
    <scope>NUCLEOTIDE SEQUENCE [LARGE SCALE GENOMIC DNA]</scope>
    <source>
        <strain evidence="10">ATCC 35100 / DSM 5205 / JP2</strain>
    </source>
</reference>
<dbReference type="InterPro" id="IPR046357">
    <property type="entry name" value="PPIase_dom_sf"/>
</dbReference>
<evidence type="ECO:0000256" key="3">
    <source>
        <dbReference type="ARBA" id="ARBA00013194"/>
    </source>
</evidence>
<evidence type="ECO:0000256" key="2">
    <source>
        <dbReference type="ARBA" id="ARBA00007656"/>
    </source>
</evidence>
<organism evidence="9 10">
    <name type="scientific">Thiothrix nivea (strain ATCC 35100 / DSM 5205 / JP2)</name>
    <dbReference type="NCBI Taxonomy" id="870187"/>
    <lineage>
        <taxon>Bacteria</taxon>
        <taxon>Pseudomonadati</taxon>
        <taxon>Pseudomonadota</taxon>
        <taxon>Gammaproteobacteria</taxon>
        <taxon>Thiotrichales</taxon>
        <taxon>Thiotrichaceae</taxon>
        <taxon>Thiothrix</taxon>
    </lineage>
</organism>
<keyword evidence="5 7" id="KW-0697">Rotamase</keyword>
<evidence type="ECO:0000256" key="7">
    <source>
        <dbReference type="PROSITE-ProRule" id="PRU00278"/>
    </source>
</evidence>
<dbReference type="PANTHER" id="PTHR47245">
    <property type="entry name" value="PEPTIDYLPROLYL ISOMERASE"/>
    <property type="match status" value="1"/>
</dbReference>
<dbReference type="PANTHER" id="PTHR47245:SF1">
    <property type="entry name" value="FOLDASE PROTEIN PRSA"/>
    <property type="match status" value="1"/>
</dbReference>
<keyword evidence="10" id="KW-1185">Reference proteome</keyword>
<keyword evidence="4" id="KW-0732">Signal</keyword>
<evidence type="ECO:0000259" key="8">
    <source>
        <dbReference type="PROSITE" id="PS50198"/>
    </source>
</evidence>
<keyword evidence="6 7" id="KW-0413">Isomerase</keyword>
<evidence type="ECO:0000313" key="9">
    <source>
        <dbReference type="EMBL" id="EIJ35239.1"/>
    </source>
</evidence>
<comment type="catalytic activity">
    <reaction evidence="1">
        <text>[protein]-peptidylproline (omega=180) = [protein]-peptidylproline (omega=0)</text>
        <dbReference type="Rhea" id="RHEA:16237"/>
        <dbReference type="Rhea" id="RHEA-COMP:10747"/>
        <dbReference type="Rhea" id="RHEA-COMP:10748"/>
        <dbReference type="ChEBI" id="CHEBI:83833"/>
        <dbReference type="ChEBI" id="CHEBI:83834"/>
        <dbReference type="EC" id="5.2.1.8"/>
    </reaction>
</comment>
<dbReference type="SUPFAM" id="SSF54534">
    <property type="entry name" value="FKBP-like"/>
    <property type="match status" value="1"/>
</dbReference>
<dbReference type="AlphaFoldDB" id="A0A656HJ29"/>
<dbReference type="RefSeq" id="WP_002709148.1">
    <property type="nucleotide sequence ID" value="NZ_JH651384.1"/>
</dbReference>
<dbReference type="Gene3D" id="1.10.4030.10">
    <property type="entry name" value="Porin chaperone SurA, peptide-binding domain"/>
    <property type="match status" value="1"/>
</dbReference>
<evidence type="ECO:0000256" key="5">
    <source>
        <dbReference type="ARBA" id="ARBA00023110"/>
    </source>
</evidence>
<evidence type="ECO:0000256" key="1">
    <source>
        <dbReference type="ARBA" id="ARBA00000971"/>
    </source>
</evidence>